<evidence type="ECO:0000256" key="1">
    <source>
        <dbReference type="SAM" id="MobiDB-lite"/>
    </source>
</evidence>
<feature type="region of interest" description="Disordered" evidence="1">
    <location>
        <begin position="309"/>
        <end position="332"/>
    </location>
</feature>
<evidence type="ECO:0000313" key="2">
    <source>
        <dbReference type="EMBL" id="KLN34086.1"/>
    </source>
</evidence>
<dbReference type="EMBL" id="JNBQ01000020">
    <property type="protein sequence ID" value="KLN34086.1"/>
    <property type="molecule type" value="Genomic_DNA"/>
</dbReference>
<organism evidence="2 3">
    <name type="scientific">Cellulosimicrobium funkei</name>
    <dbReference type="NCBI Taxonomy" id="264251"/>
    <lineage>
        <taxon>Bacteria</taxon>
        <taxon>Bacillati</taxon>
        <taxon>Actinomycetota</taxon>
        <taxon>Actinomycetes</taxon>
        <taxon>Micrococcales</taxon>
        <taxon>Promicromonosporaceae</taxon>
        <taxon>Cellulosimicrobium</taxon>
    </lineage>
</organism>
<keyword evidence="3" id="KW-1185">Reference proteome</keyword>
<dbReference type="STRING" id="264251.FB00_14105"/>
<sequence>MKVPGPLGALRVTDLARLVSARAVPGPPPAALYRPDGGTEHALDLARRAGHPVSRVRALATTLGALDPRTRRAVVDPLGRAAPEASRDGRVRPLELGGDRARQTDATTCGSAVLGLLAAAGDPVLALWLATGLHPEDDPGPRGRSWSGGAARFGELQQAVKRRTNHAALGPLPWPASLGTPPWGAARAARHADVRYVERVVVGARDEQVVRAALAAAACGVPVPLFTGGNLALGIATAVPRHVVLLTDADARARRCRVYEPSSGTVHDLDAVHLLDGARSPAVRHALGGWPHVCWALLPAGRQGWRAPTRGARMEAAATSVERAESSGEETR</sequence>
<comment type="caution">
    <text evidence="2">The sequence shown here is derived from an EMBL/GenBank/DDBJ whole genome shotgun (WGS) entry which is preliminary data.</text>
</comment>
<name>A0A0H2KKV2_9MICO</name>
<dbReference type="Proteomes" id="UP000035265">
    <property type="component" value="Unassembled WGS sequence"/>
</dbReference>
<protein>
    <submittedName>
        <fullName evidence="2">Uncharacterized protein</fullName>
    </submittedName>
</protein>
<accession>A0A0H2KKV2</accession>
<dbReference type="PATRIC" id="fig|264251.5.peg.2875"/>
<reference evidence="2 3" key="1">
    <citation type="submission" date="2014-05" db="EMBL/GenBank/DDBJ databases">
        <title>Cellulosimicrobium funkei U11 genome.</title>
        <authorList>
            <person name="Hu C."/>
            <person name="Gong Y."/>
            <person name="Wan W."/>
            <person name="Jiang M."/>
        </authorList>
    </citation>
    <scope>NUCLEOTIDE SEQUENCE [LARGE SCALE GENOMIC DNA]</scope>
    <source>
        <strain evidence="2 3">U11</strain>
    </source>
</reference>
<evidence type="ECO:0000313" key="3">
    <source>
        <dbReference type="Proteomes" id="UP000035265"/>
    </source>
</evidence>
<feature type="compositionally biased region" description="Basic and acidic residues" evidence="1">
    <location>
        <begin position="322"/>
        <end position="332"/>
    </location>
</feature>
<gene>
    <name evidence="2" type="ORF">FB00_14105</name>
</gene>
<dbReference type="RefSeq" id="WP_047233502.1">
    <property type="nucleotide sequence ID" value="NZ_JNBQ01000020.1"/>
</dbReference>
<dbReference type="AlphaFoldDB" id="A0A0H2KKV2"/>
<proteinExistence type="predicted"/>